<reference evidence="1 2" key="1">
    <citation type="journal article" date="2008" name="J. Microbiol.">
        <title>Molecular and phylogenetic characterization of Spodoptera litura granulovirus.</title>
        <authorList>
            <person name="Wang Y."/>
            <person name="Choi J.Y."/>
            <person name="Roh J.Y."/>
            <person name="Woo S.D."/>
            <person name="Jin B.R."/>
            <person name="Je Y.H."/>
        </authorList>
    </citation>
    <scope>NUCLEOTIDE SEQUENCE [LARGE SCALE GENOMIC DNA]</scope>
    <source>
        <strain evidence="1">SlGV-K1</strain>
    </source>
</reference>
<dbReference type="KEGG" id="vg:5184182"/>
<dbReference type="OrthoDB" id="7506at10239"/>
<gene>
    <name evidence="1" type="primary">orf128</name>
    <name evidence="1" type="ORF">SlGVgp128</name>
</gene>
<sequence>MSRRNSFTNAINNVIKRKRKLSTSSVDAENLLKPEYLTPPEKKIKESSSVYEALVTEEKTVLKKPDDVDVYDNPAYLDMIQKYTNVALYSLIHLNNRPIDTNRVVIAEPPRLPHTKDLFLLQSIMNKYFNEVLNINENIYRFLQSAPGDSAVAYMTFMLHLYNTGFRGEQFHKTCNAVKSFYLQWADQIDHLVELVINLNGSNVVKEIMNIVNQSVYNVVYIIEKSKASGTVPPSYFYNSVFDITDPLHADIHKALDSDQMYLTNIFSAKFNRTFDTIYDKYYHTENETDTIDFGEHKIHAKDVTVKTIKLFRVIK</sequence>
<accession>A5IZY0</accession>
<dbReference type="RefSeq" id="YP_001257079.1">
    <property type="nucleotide sequence ID" value="NC_009503.1"/>
</dbReference>
<dbReference type="EMBL" id="DQ288858">
    <property type="protein sequence ID" value="ABQ52071.1"/>
    <property type="molecule type" value="Genomic_DNA"/>
</dbReference>
<evidence type="ECO:0000313" key="1">
    <source>
        <dbReference type="EMBL" id="ABQ52071.1"/>
    </source>
</evidence>
<dbReference type="Proteomes" id="UP000202782">
    <property type="component" value="Segment"/>
</dbReference>
<organism evidence="1 2">
    <name type="scientific">Spodoptera litura granulovirus</name>
    <dbReference type="NCBI Taxonomy" id="359919"/>
    <lineage>
        <taxon>Viruses</taxon>
        <taxon>Viruses incertae sedis</taxon>
        <taxon>Naldaviricetes</taxon>
        <taxon>Lefavirales</taxon>
        <taxon>Baculoviridae</taxon>
        <taxon>Betabaculovirus</taxon>
        <taxon>Betabaculovirus spliturae</taxon>
    </lineage>
</organism>
<proteinExistence type="predicted"/>
<protein>
    <submittedName>
        <fullName evidence="1">Uncharacterized protein</fullName>
    </submittedName>
</protein>
<evidence type="ECO:0000313" key="2">
    <source>
        <dbReference type="Proteomes" id="UP000202782"/>
    </source>
</evidence>
<keyword evidence="2" id="KW-1185">Reference proteome</keyword>
<name>A5IZY0_9BBAC</name>
<dbReference type="GeneID" id="5184182"/>